<comment type="caution">
    <text evidence="1">The sequence shown here is derived from an EMBL/GenBank/DDBJ whole genome shotgun (WGS) entry which is preliminary data.</text>
</comment>
<evidence type="ECO:0000313" key="1">
    <source>
        <dbReference type="EMBL" id="GFO88877.1"/>
    </source>
</evidence>
<sequence length="206" mass="22773">MKVHGDNKPEKISANSLPNKLGRAWVRFCLNPQEETLENDRTGWVYDEYVIEVADGTDLQERVTAQADALLLQAVGEEYGTPLTSVDDLRERRIADSKTDLAAWLAENPLAWTDGKQYAVTSEKQAQLTSALAVQQVAESAGVERELRWNSTGDECTVWQYADLCALALAIAAYVEPRVSIQQAAEVDLRNAATAEEVLSVAWNYA</sequence>
<reference evidence="1 2" key="1">
    <citation type="submission" date="2020-06" db="EMBL/GenBank/DDBJ databases">
        <title>Characterization of fructooligosaccharide metabolism and fructooligosaccharide-degrading enzymes in human commensal butyrate producers.</title>
        <authorList>
            <person name="Tanno H."/>
            <person name="Fujii T."/>
            <person name="Hirano K."/>
            <person name="Maeno S."/>
            <person name="Tonozuka T."/>
            <person name="Sakamoto M."/>
            <person name="Ohkuma M."/>
            <person name="Tochio T."/>
            <person name="Endo A."/>
        </authorList>
    </citation>
    <scope>NUCLEOTIDE SEQUENCE [LARGE SCALE GENOMIC DNA]</scope>
    <source>
        <strain evidence="1 2">JCM 31056</strain>
    </source>
</reference>
<gene>
    <name evidence="1" type="ORF">BUFA31_20410</name>
</gene>
<dbReference type="Proteomes" id="UP000620147">
    <property type="component" value="Unassembled WGS sequence"/>
</dbReference>
<evidence type="ECO:0000313" key="2">
    <source>
        <dbReference type="Proteomes" id="UP000620147"/>
    </source>
</evidence>
<evidence type="ECO:0008006" key="3">
    <source>
        <dbReference type="Google" id="ProtNLM"/>
    </source>
</evidence>
<dbReference type="RefSeq" id="WP_188886892.1">
    <property type="nucleotide sequence ID" value="NZ_BLYJ01000028.1"/>
</dbReference>
<protein>
    <recommendedName>
        <fullName evidence="3">DUF4376 domain-containing protein</fullName>
    </recommendedName>
</protein>
<keyword evidence="2" id="KW-1185">Reference proteome</keyword>
<proteinExistence type="predicted"/>
<accession>A0ABQ1E1L7</accession>
<dbReference type="EMBL" id="BLYJ01000028">
    <property type="protein sequence ID" value="GFO88877.1"/>
    <property type="molecule type" value="Genomic_DNA"/>
</dbReference>
<name>A0ABQ1E1L7_9FIRM</name>
<organism evidence="1 2">
    <name type="scientific">Butyricicoccus faecihominis</name>
    <dbReference type="NCBI Taxonomy" id="1712515"/>
    <lineage>
        <taxon>Bacteria</taxon>
        <taxon>Bacillati</taxon>
        <taxon>Bacillota</taxon>
        <taxon>Clostridia</taxon>
        <taxon>Eubacteriales</taxon>
        <taxon>Butyricicoccaceae</taxon>
        <taxon>Butyricicoccus</taxon>
    </lineage>
</organism>